<sequence>MGWTRERLGALSDRSPVYQAAVALRNIPTSFEDSANLLSTSHKILVMTLTSWTCADRTHQSPWTRGTYFIL</sequence>
<name>A0A0C9YCL2_9AGAM</name>
<dbReference type="AlphaFoldDB" id="A0A0C9YCL2"/>
<reference evidence="2" key="2">
    <citation type="submission" date="2015-01" db="EMBL/GenBank/DDBJ databases">
        <title>Evolutionary Origins and Diversification of the Mycorrhizal Mutualists.</title>
        <authorList>
            <consortium name="DOE Joint Genome Institute"/>
            <consortium name="Mycorrhizal Genomics Consortium"/>
            <person name="Kohler A."/>
            <person name="Kuo A."/>
            <person name="Nagy L.G."/>
            <person name="Floudas D."/>
            <person name="Copeland A."/>
            <person name="Barry K.W."/>
            <person name="Cichocki N."/>
            <person name="Veneault-Fourrey C."/>
            <person name="LaButti K."/>
            <person name="Lindquist E.A."/>
            <person name="Lipzen A."/>
            <person name="Lundell T."/>
            <person name="Morin E."/>
            <person name="Murat C."/>
            <person name="Riley R."/>
            <person name="Ohm R."/>
            <person name="Sun H."/>
            <person name="Tunlid A."/>
            <person name="Henrissat B."/>
            <person name="Grigoriev I.V."/>
            <person name="Hibbett D.S."/>
            <person name="Martin F."/>
        </authorList>
    </citation>
    <scope>NUCLEOTIDE SEQUENCE [LARGE SCALE GENOMIC DNA]</scope>
    <source>
        <strain evidence="2">441</strain>
    </source>
</reference>
<reference evidence="1 2" key="1">
    <citation type="submission" date="2014-04" db="EMBL/GenBank/DDBJ databases">
        <authorList>
            <consortium name="DOE Joint Genome Institute"/>
            <person name="Kuo A."/>
            <person name="Kohler A."/>
            <person name="Costa M.D."/>
            <person name="Nagy L.G."/>
            <person name="Floudas D."/>
            <person name="Copeland A."/>
            <person name="Barry K.W."/>
            <person name="Cichocki N."/>
            <person name="Veneault-Fourrey C."/>
            <person name="LaButti K."/>
            <person name="Lindquist E.A."/>
            <person name="Lipzen A."/>
            <person name="Lundell T."/>
            <person name="Morin E."/>
            <person name="Murat C."/>
            <person name="Sun H."/>
            <person name="Tunlid A."/>
            <person name="Henrissat B."/>
            <person name="Grigoriev I.V."/>
            <person name="Hibbett D.S."/>
            <person name="Martin F."/>
            <person name="Nordberg H.P."/>
            <person name="Cantor M.N."/>
            <person name="Hua S.X."/>
        </authorList>
    </citation>
    <scope>NUCLEOTIDE SEQUENCE [LARGE SCALE GENOMIC DNA]</scope>
    <source>
        <strain evidence="1 2">441</strain>
    </source>
</reference>
<protein>
    <submittedName>
        <fullName evidence="1">Uncharacterized protein</fullName>
    </submittedName>
</protein>
<gene>
    <name evidence="1" type="ORF">PISMIDRAFT_687958</name>
</gene>
<proteinExistence type="predicted"/>
<accession>A0A0C9YCL2</accession>
<dbReference type="EMBL" id="KN833937">
    <property type="protein sequence ID" value="KIK14456.1"/>
    <property type="molecule type" value="Genomic_DNA"/>
</dbReference>
<dbReference type="HOGENOM" id="CLU_2740988_0_0_1"/>
<evidence type="ECO:0000313" key="1">
    <source>
        <dbReference type="EMBL" id="KIK14456.1"/>
    </source>
</evidence>
<keyword evidence="2" id="KW-1185">Reference proteome</keyword>
<dbReference type="Proteomes" id="UP000054018">
    <property type="component" value="Unassembled WGS sequence"/>
</dbReference>
<evidence type="ECO:0000313" key="2">
    <source>
        <dbReference type="Proteomes" id="UP000054018"/>
    </source>
</evidence>
<organism evidence="1 2">
    <name type="scientific">Pisolithus microcarpus 441</name>
    <dbReference type="NCBI Taxonomy" id="765257"/>
    <lineage>
        <taxon>Eukaryota</taxon>
        <taxon>Fungi</taxon>
        <taxon>Dikarya</taxon>
        <taxon>Basidiomycota</taxon>
        <taxon>Agaricomycotina</taxon>
        <taxon>Agaricomycetes</taxon>
        <taxon>Agaricomycetidae</taxon>
        <taxon>Boletales</taxon>
        <taxon>Sclerodermatineae</taxon>
        <taxon>Pisolithaceae</taxon>
        <taxon>Pisolithus</taxon>
    </lineage>
</organism>